<dbReference type="GO" id="GO:0020037">
    <property type="term" value="F:heme binding"/>
    <property type="evidence" value="ECO:0007669"/>
    <property type="project" value="InterPro"/>
</dbReference>
<evidence type="ECO:0000259" key="11">
    <source>
        <dbReference type="PROSITE" id="PS51007"/>
    </source>
</evidence>
<feature type="binding site" description="covalent" evidence="8">
    <location>
        <position position="41"/>
    </location>
    <ligand>
        <name>heme c</name>
        <dbReference type="ChEBI" id="CHEBI:61717"/>
        <label>1</label>
    </ligand>
</feature>
<keyword evidence="5" id="KW-0574">Periplasm</keyword>
<sequence length="217" mass="22670" precursor="true">MNSIVKNTALAIGLAFAATSTLAAEGDPNAGKAKAAQCAACHGVDGNSIAPAFPKIAGQGENYLFKQLMDVKTGEREIPQMIGQLDNFNEQDLRDIAAYFASQQMQVAGAQPVSVMLNSGENVDGLILGRDLFRAGNPATGVPACMGCHSPTGLGNAPAGYPRLGGQYADYIETQLKAFRAGTRANDGETRVMRSVAKQLSDAEITALSQYIAGLTD</sequence>
<comment type="subcellular location">
    <subcellularLocation>
        <location evidence="1">Periplasm</location>
    </subcellularLocation>
</comment>
<evidence type="ECO:0000313" key="13">
    <source>
        <dbReference type="Proteomes" id="UP000095672"/>
    </source>
</evidence>
<dbReference type="Pfam" id="PF00034">
    <property type="entry name" value="Cytochrom_C"/>
    <property type="match status" value="2"/>
</dbReference>
<feature type="binding site" description="covalent" evidence="8">
    <location>
        <position position="145"/>
    </location>
    <ligand>
        <name>heme c</name>
        <dbReference type="ChEBI" id="CHEBI:61717"/>
        <label>2</label>
    </ligand>
</feature>
<dbReference type="InterPro" id="IPR024167">
    <property type="entry name" value="Cytochrome_c4-like"/>
</dbReference>
<evidence type="ECO:0000256" key="4">
    <source>
        <dbReference type="ARBA" id="ARBA00022723"/>
    </source>
</evidence>
<keyword evidence="3 8" id="KW-0349">Heme</keyword>
<evidence type="ECO:0000256" key="5">
    <source>
        <dbReference type="ARBA" id="ARBA00022764"/>
    </source>
</evidence>
<keyword evidence="2" id="KW-0813">Transport</keyword>
<proteinExistence type="predicted"/>
<keyword evidence="13" id="KW-1185">Reference proteome</keyword>
<name>A0A1C9W5L0_9GAMM</name>
<dbReference type="GO" id="GO:0042597">
    <property type="term" value="C:periplasmic space"/>
    <property type="evidence" value="ECO:0007669"/>
    <property type="project" value="UniProtKB-SubCell"/>
</dbReference>
<feature type="binding site" description="axial binding residue" evidence="9">
    <location>
        <position position="193"/>
    </location>
    <ligand>
        <name>heme c</name>
        <dbReference type="ChEBI" id="CHEBI:61717"/>
        <label>2</label>
    </ligand>
    <ligandPart>
        <name>Fe</name>
        <dbReference type="ChEBI" id="CHEBI:18248"/>
    </ligandPart>
</feature>
<dbReference type="PANTHER" id="PTHR33751:SF9">
    <property type="entry name" value="CYTOCHROME C4"/>
    <property type="match status" value="1"/>
</dbReference>
<dbReference type="Gene3D" id="1.10.760.10">
    <property type="entry name" value="Cytochrome c-like domain"/>
    <property type="match status" value="2"/>
</dbReference>
<comment type="PTM">
    <text evidence="8">Binds 2 heme c groups covalently per subunit.</text>
</comment>
<feature type="binding site" description="covalent" evidence="8">
    <location>
        <position position="148"/>
    </location>
    <ligand>
        <name>heme c</name>
        <dbReference type="ChEBI" id="CHEBI:61717"/>
        <label>2</label>
    </ligand>
</feature>
<evidence type="ECO:0000256" key="1">
    <source>
        <dbReference type="ARBA" id="ARBA00004418"/>
    </source>
</evidence>
<dbReference type="GO" id="GO:0005506">
    <property type="term" value="F:iron ion binding"/>
    <property type="evidence" value="ECO:0007669"/>
    <property type="project" value="InterPro"/>
</dbReference>
<dbReference type="InterPro" id="IPR050597">
    <property type="entry name" value="Cytochrome_c_Oxidase_Subunit"/>
</dbReference>
<dbReference type="STRING" id="1769779.AUP74_00977"/>
<evidence type="ECO:0000256" key="3">
    <source>
        <dbReference type="ARBA" id="ARBA00022617"/>
    </source>
</evidence>
<dbReference type="KEGG" id="micc:AUP74_00977"/>
<evidence type="ECO:0000256" key="8">
    <source>
        <dbReference type="PIRSR" id="PIRSR000005-1"/>
    </source>
</evidence>
<dbReference type="PANTHER" id="PTHR33751">
    <property type="entry name" value="CBB3-TYPE CYTOCHROME C OXIDASE SUBUNIT FIXP"/>
    <property type="match status" value="1"/>
</dbReference>
<evidence type="ECO:0000256" key="7">
    <source>
        <dbReference type="ARBA" id="ARBA00023004"/>
    </source>
</evidence>
<evidence type="ECO:0000313" key="12">
    <source>
        <dbReference type="EMBL" id="AOS96442.1"/>
    </source>
</evidence>
<feature type="chain" id="PRO_5008895442" evidence="10">
    <location>
        <begin position="24"/>
        <end position="217"/>
    </location>
</feature>
<keyword evidence="7 9" id="KW-0408">Iron</keyword>
<feature type="binding site" description="axial binding residue" evidence="9">
    <location>
        <position position="149"/>
    </location>
    <ligand>
        <name>heme c</name>
        <dbReference type="ChEBI" id="CHEBI:61717"/>
        <label>2</label>
    </ligand>
    <ligandPart>
        <name>Fe</name>
        <dbReference type="ChEBI" id="CHEBI:18248"/>
    </ligandPart>
</feature>
<feature type="domain" description="Cytochrome c" evidence="11">
    <location>
        <begin position="124"/>
        <end position="216"/>
    </location>
</feature>
<dbReference type="Proteomes" id="UP000095672">
    <property type="component" value="Chromosome"/>
</dbReference>
<keyword evidence="4 9" id="KW-0479">Metal-binding</keyword>
<dbReference type="AlphaFoldDB" id="A0A1C9W5L0"/>
<keyword evidence="10" id="KW-0732">Signal</keyword>
<keyword evidence="6" id="KW-0249">Electron transport</keyword>
<feature type="binding site" description="axial binding residue" evidence="9">
    <location>
        <position position="42"/>
    </location>
    <ligand>
        <name>heme c</name>
        <dbReference type="ChEBI" id="CHEBI:61717"/>
        <label>1</label>
    </ligand>
    <ligandPart>
        <name>Fe</name>
        <dbReference type="ChEBI" id="CHEBI:18248"/>
    </ligandPart>
</feature>
<reference evidence="13" key="1">
    <citation type="submission" date="2016-01" db="EMBL/GenBank/DDBJ databases">
        <title>Complete genome sequence of Microbulbifer sp. CCB-MM1, a halophile isolated from Matang Mangrove Forest, Perak.</title>
        <authorList>
            <person name="Moh T.H."/>
            <person name="Dinesh B."/>
            <person name="Lau N.-S."/>
            <person name="Go F."/>
            <person name="Alexander Chong S.-C."/>
        </authorList>
    </citation>
    <scope>NUCLEOTIDE SEQUENCE [LARGE SCALE GENOMIC DNA]</scope>
    <source>
        <strain evidence="13">CCB-MM1</strain>
    </source>
</reference>
<protein>
    <submittedName>
        <fullName evidence="12">Cytochrome c4</fullName>
    </submittedName>
</protein>
<accession>A0A1C9W5L0</accession>
<organism evidence="12 13">
    <name type="scientific">Microbulbifer aggregans</name>
    <dbReference type="NCBI Taxonomy" id="1769779"/>
    <lineage>
        <taxon>Bacteria</taxon>
        <taxon>Pseudomonadati</taxon>
        <taxon>Pseudomonadota</taxon>
        <taxon>Gammaproteobacteria</taxon>
        <taxon>Cellvibrionales</taxon>
        <taxon>Microbulbiferaceae</taxon>
        <taxon>Microbulbifer</taxon>
    </lineage>
</organism>
<dbReference type="PIRSF" id="PIRSF000005">
    <property type="entry name" value="Cytochrome_c4"/>
    <property type="match status" value="1"/>
</dbReference>
<gene>
    <name evidence="12" type="primary">cc4</name>
    <name evidence="12" type="ORF">AUP74_00977</name>
</gene>
<dbReference type="SUPFAM" id="SSF46626">
    <property type="entry name" value="Cytochrome c"/>
    <property type="match status" value="2"/>
</dbReference>
<dbReference type="OrthoDB" id="9773456at2"/>
<dbReference type="InterPro" id="IPR009056">
    <property type="entry name" value="Cyt_c-like_dom"/>
</dbReference>
<dbReference type="EMBL" id="CP014143">
    <property type="protein sequence ID" value="AOS96442.1"/>
    <property type="molecule type" value="Genomic_DNA"/>
</dbReference>
<dbReference type="RefSeq" id="WP_069946577.1">
    <property type="nucleotide sequence ID" value="NZ_CP014143.1"/>
</dbReference>
<dbReference type="GO" id="GO:0009055">
    <property type="term" value="F:electron transfer activity"/>
    <property type="evidence" value="ECO:0007669"/>
    <property type="project" value="InterPro"/>
</dbReference>
<evidence type="ECO:0000256" key="6">
    <source>
        <dbReference type="ARBA" id="ARBA00022982"/>
    </source>
</evidence>
<evidence type="ECO:0000256" key="10">
    <source>
        <dbReference type="SAM" id="SignalP"/>
    </source>
</evidence>
<dbReference type="PATRIC" id="fig|1769779.3.peg.995"/>
<evidence type="ECO:0000256" key="2">
    <source>
        <dbReference type="ARBA" id="ARBA00022448"/>
    </source>
</evidence>
<feature type="binding site" description="axial binding residue" evidence="9">
    <location>
        <position position="81"/>
    </location>
    <ligand>
        <name>heme c</name>
        <dbReference type="ChEBI" id="CHEBI:61717"/>
        <label>1</label>
    </ligand>
    <ligandPart>
        <name>Fe</name>
        <dbReference type="ChEBI" id="CHEBI:18248"/>
    </ligandPart>
</feature>
<feature type="domain" description="Cytochrome c" evidence="11">
    <location>
        <begin position="26"/>
        <end position="104"/>
    </location>
</feature>
<evidence type="ECO:0000256" key="9">
    <source>
        <dbReference type="PIRSR" id="PIRSR000005-2"/>
    </source>
</evidence>
<dbReference type="PROSITE" id="PS51007">
    <property type="entry name" value="CYTC"/>
    <property type="match status" value="2"/>
</dbReference>
<feature type="signal peptide" evidence="10">
    <location>
        <begin position="1"/>
        <end position="23"/>
    </location>
</feature>
<feature type="binding site" description="covalent" evidence="8">
    <location>
        <position position="38"/>
    </location>
    <ligand>
        <name>heme c</name>
        <dbReference type="ChEBI" id="CHEBI:61717"/>
        <label>1</label>
    </ligand>
</feature>
<dbReference type="InterPro" id="IPR036909">
    <property type="entry name" value="Cyt_c-like_dom_sf"/>
</dbReference>